<gene>
    <name evidence="3" type="ORF">H6G24_33530</name>
</gene>
<reference evidence="3 4" key="1">
    <citation type="journal article" date="2020" name="ISME J.">
        <title>Comparative genomics reveals insights into cyanobacterial evolution and habitat adaptation.</title>
        <authorList>
            <person name="Chen M.Y."/>
            <person name="Teng W.K."/>
            <person name="Zhao L."/>
            <person name="Hu C.X."/>
            <person name="Zhou Y.K."/>
            <person name="Han B.P."/>
            <person name="Song L.R."/>
            <person name="Shu W.S."/>
        </authorList>
    </citation>
    <scope>NUCLEOTIDE SEQUENCE [LARGE SCALE GENOMIC DNA]</scope>
    <source>
        <strain evidence="3 4">FACHB-288</strain>
    </source>
</reference>
<keyword evidence="2" id="KW-1133">Transmembrane helix</keyword>
<proteinExistence type="predicted"/>
<protein>
    <submittedName>
        <fullName evidence="3">Uncharacterized protein</fullName>
    </submittedName>
</protein>
<dbReference type="EMBL" id="JACJQH010000084">
    <property type="protein sequence ID" value="MBD2200332.1"/>
    <property type="molecule type" value="Genomic_DNA"/>
</dbReference>
<feature type="transmembrane region" description="Helical" evidence="2">
    <location>
        <begin position="34"/>
        <end position="56"/>
    </location>
</feature>
<dbReference type="RefSeq" id="WP_190550346.1">
    <property type="nucleotide sequence ID" value="NZ_CAWPNO010000122.1"/>
</dbReference>
<keyword evidence="2" id="KW-0812">Transmembrane</keyword>
<dbReference type="Proteomes" id="UP000658514">
    <property type="component" value="Unassembled WGS sequence"/>
</dbReference>
<evidence type="ECO:0000256" key="1">
    <source>
        <dbReference type="SAM" id="MobiDB-lite"/>
    </source>
</evidence>
<feature type="compositionally biased region" description="Polar residues" evidence="1">
    <location>
        <begin position="8"/>
        <end position="19"/>
    </location>
</feature>
<evidence type="ECO:0000313" key="3">
    <source>
        <dbReference type="EMBL" id="MBD2200332.1"/>
    </source>
</evidence>
<evidence type="ECO:0000313" key="4">
    <source>
        <dbReference type="Proteomes" id="UP000658514"/>
    </source>
</evidence>
<accession>A0ABR8ANY2</accession>
<sequence>MTTEKTKNPRNITSSNSQETESKKELNQKTSVEFSVSVVLGVLIIILAAATAYFGVVR</sequence>
<keyword evidence="2" id="KW-0472">Membrane</keyword>
<organism evidence="3 4">
    <name type="scientific">Calothrix parietina FACHB-288</name>
    <dbReference type="NCBI Taxonomy" id="2692896"/>
    <lineage>
        <taxon>Bacteria</taxon>
        <taxon>Bacillati</taxon>
        <taxon>Cyanobacteriota</taxon>
        <taxon>Cyanophyceae</taxon>
        <taxon>Nostocales</taxon>
        <taxon>Calotrichaceae</taxon>
        <taxon>Calothrix</taxon>
    </lineage>
</organism>
<comment type="caution">
    <text evidence="3">The sequence shown here is derived from an EMBL/GenBank/DDBJ whole genome shotgun (WGS) entry which is preliminary data.</text>
</comment>
<keyword evidence="4" id="KW-1185">Reference proteome</keyword>
<name>A0ABR8ANY2_9CYAN</name>
<feature type="region of interest" description="Disordered" evidence="1">
    <location>
        <begin position="1"/>
        <end position="28"/>
    </location>
</feature>
<evidence type="ECO:0000256" key="2">
    <source>
        <dbReference type="SAM" id="Phobius"/>
    </source>
</evidence>